<dbReference type="Gene3D" id="3.40.50.150">
    <property type="entry name" value="Vaccinia Virus protein VP39"/>
    <property type="match status" value="1"/>
</dbReference>
<accession>A0A0U5JGD9</accession>
<dbReference type="InterPro" id="IPR029063">
    <property type="entry name" value="SAM-dependent_MTases_sf"/>
</dbReference>
<name>A0A0U5JGD9_LIMRT</name>
<dbReference type="RefSeq" id="WP_339111374.1">
    <property type="nucleotide sequence ID" value="NZ_LN887216.1"/>
</dbReference>
<evidence type="ECO:0000313" key="2">
    <source>
        <dbReference type="EMBL" id="CUR36519.1"/>
    </source>
</evidence>
<sequence>MELKELTEKTLVLFNSKNTTELIKKLPSYWNDNDTKAKFKELVGDLSIDWLQKIFQYYEADRKDKKQDYTPTSLAKLMASLALRNDEKHIIDMCAGSGALTIQCWNLNHDIEAECLEFDEKVIPILLFNLAVRNIRATVYQMDVLQQEVTNSWRVVVGDEFGKVIENGDND</sequence>
<dbReference type="GO" id="GO:0003677">
    <property type="term" value="F:DNA binding"/>
    <property type="evidence" value="ECO:0007669"/>
    <property type="project" value="InterPro"/>
</dbReference>
<organism evidence="2">
    <name type="scientific">Limosilactobacillus reuteri</name>
    <name type="common">Lactobacillus reuteri</name>
    <dbReference type="NCBI Taxonomy" id="1598"/>
    <lineage>
        <taxon>Bacteria</taxon>
        <taxon>Bacillati</taxon>
        <taxon>Bacillota</taxon>
        <taxon>Bacilli</taxon>
        <taxon>Lactobacillales</taxon>
        <taxon>Lactobacillaceae</taxon>
        <taxon>Limosilactobacillus</taxon>
    </lineage>
</organism>
<dbReference type="EMBL" id="LN887216">
    <property type="protein sequence ID" value="CUR36519.1"/>
    <property type="molecule type" value="Genomic_DNA"/>
</dbReference>
<evidence type="ECO:0000259" key="1">
    <source>
        <dbReference type="Pfam" id="PF02384"/>
    </source>
</evidence>
<dbReference type="InterPro" id="IPR003356">
    <property type="entry name" value="DNA_methylase_A-5"/>
</dbReference>
<dbReference type="Pfam" id="PF02384">
    <property type="entry name" value="N6_Mtase"/>
    <property type="match status" value="1"/>
</dbReference>
<dbReference type="GO" id="GO:0008170">
    <property type="term" value="F:N-methyltransferase activity"/>
    <property type="evidence" value="ECO:0007669"/>
    <property type="project" value="InterPro"/>
</dbReference>
<protein>
    <submittedName>
        <fullName evidence="2">Phage protein</fullName>
    </submittedName>
</protein>
<proteinExistence type="predicted"/>
<dbReference type="AlphaFoldDB" id="A0A0U5JGD9"/>
<gene>
    <name evidence="2" type="ORF">LRLP16767_LRPG3B_00311</name>
</gene>
<reference evidence="2" key="1">
    <citation type="submission" date="2015-10" db="EMBL/GenBank/DDBJ databases">
        <authorList>
            <person name="Gilbert D.G."/>
        </authorList>
    </citation>
    <scope>NUCLEOTIDE SEQUENCE</scope>
    <source>
        <strain evidence="2">Pg-3b</strain>
    </source>
</reference>
<dbReference type="SUPFAM" id="SSF53335">
    <property type="entry name" value="S-adenosyl-L-methionine-dependent methyltransferases"/>
    <property type="match status" value="1"/>
</dbReference>
<feature type="domain" description="DNA methylase adenine-specific" evidence="1">
    <location>
        <begin position="56"/>
        <end position="147"/>
    </location>
</feature>